<evidence type="ECO:0000259" key="6">
    <source>
        <dbReference type="Pfam" id="PF06803"/>
    </source>
</evidence>
<dbReference type="EMBL" id="JBHLUE010000002">
    <property type="protein sequence ID" value="MFC0562953.1"/>
    <property type="molecule type" value="Genomic_DNA"/>
</dbReference>
<sequence>MPWWAQALIGVGIGLLAVWVALVVALLVARPTTAHLREAVRLLPDLLRLLRRLAADRTLPRAVRIRLGLLLAYLAIPIDLIPDFIPVLGYADDAIIVIVALRSTVRRAGLGAVRAHWPGTDDGFAALCRLAGLTPPAAPHQPSGRAGRREATQAYGADLRHRSAEQVEGDRALIEASNDVALRDSQW</sequence>
<accession>A0ABV6NS79</accession>
<evidence type="ECO:0000256" key="3">
    <source>
        <dbReference type="ARBA" id="ARBA00022989"/>
    </source>
</evidence>
<feature type="transmembrane region" description="Helical" evidence="5">
    <location>
        <begin position="6"/>
        <end position="29"/>
    </location>
</feature>
<evidence type="ECO:0000313" key="7">
    <source>
        <dbReference type="EMBL" id="MFC0562953.1"/>
    </source>
</evidence>
<organism evidence="7 8">
    <name type="scientific">Plantactinospora siamensis</name>
    <dbReference type="NCBI Taxonomy" id="555372"/>
    <lineage>
        <taxon>Bacteria</taxon>
        <taxon>Bacillati</taxon>
        <taxon>Actinomycetota</taxon>
        <taxon>Actinomycetes</taxon>
        <taxon>Micromonosporales</taxon>
        <taxon>Micromonosporaceae</taxon>
        <taxon>Plantactinospora</taxon>
    </lineage>
</organism>
<evidence type="ECO:0000256" key="2">
    <source>
        <dbReference type="ARBA" id="ARBA00022692"/>
    </source>
</evidence>
<reference evidence="7 8" key="1">
    <citation type="submission" date="2024-09" db="EMBL/GenBank/DDBJ databases">
        <authorList>
            <person name="Sun Q."/>
            <person name="Mori K."/>
        </authorList>
    </citation>
    <scope>NUCLEOTIDE SEQUENCE [LARGE SCALE GENOMIC DNA]</scope>
    <source>
        <strain evidence="7 8">TBRC 2205</strain>
    </source>
</reference>
<comment type="caution">
    <text evidence="7">The sequence shown here is derived from an EMBL/GenBank/DDBJ whole genome shotgun (WGS) entry which is preliminary data.</text>
</comment>
<keyword evidence="3 5" id="KW-1133">Transmembrane helix</keyword>
<dbReference type="Pfam" id="PF06803">
    <property type="entry name" value="DUF1232"/>
    <property type="match status" value="1"/>
</dbReference>
<comment type="subcellular location">
    <subcellularLocation>
        <location evidence="1">Endomembrane system</location>
        <topology evidence="1">Multi-pass membrane protein</topology>
    </subcellularLocation>
</comment>
<dbReference type="InterPro" id="IPR010652">
    <property type="entry name" value="DUF1232"/>
</dbReference>
<evidence type="ECO:0000256" key="4">
    <source>
        <dbReference type="ARBA" id="ARBA00023136"/>
    </source>
</evidence>
<evidence type="ECO:0000313" key="8">
    <source>
        <dbReference type="Proteomes" id="UP001589894"/>
    </source>
</evidence>
<evidence type="ECO:0000256" key="1">
    <source>
        <dbReference type="ARBA" id="ARBA00004127"/>
    </source>
</evidence>
<feature type="domain" description="DUF1232" evidence="6">
    <location>
        <begin position="64"/>
        <end position="98"/>
    </location>
</feature>
<name>A0ABV6NS79_9ACTN</name>
<keyword evidence="8" id="KW-1185">Reference proteome</keyword>
<gene>
    <name evidence="7" type="ORF">ACFFHU_02025</name>
</gene>
<dbReference type="RefSeq" id="WP_377335064.1">
    <property type="nucleotide sequence ID" value="NZ_JBHLUE010000002.1"/>
</dbReference>
<keyword evidence="4 5" id="KW-0472">Membrane</keyword>
<protein>
    <submittedName>
        <fullName evidence="7">YkvA family protein</fullName>
    </submittedName>
</protein>
<dbReference type="Proteomes" id="UP001589894">
    <property type="component" value="Unassembled WGS sequence"/>
</dbReference>
<keyword evidence="2 5" id="KW-0812">Transmembrane</keyword>
<evidence type="ECO:0000256" key="5">
    <source>
        <dbReference type="SAM" id="Phobius"/>
    </source>
</evidence>
<proteinExistence type="predicted"/>